<protein>
    <recommendedName>
        <fullName evidence="9">EF-hand domain-containing protein</fullName>
    </recommendedName>
</protein>
<dbReference type="HOGENOM" id="CLU_1443488_0_0_1"/>
<evidence type="ECO:0000256" key="4">
    <source>
        <dbReference type="ARBA" id="ARBA00022989"/>
    </source>
</evidence>
<evidence type="ECO:0008006" key="9">
    <source>
        <dbReference type="Google" id="ProtNLM"/>
    </source>
</evidence>
<keyword evidence="8" id="KW-1185">Reference proteome</keyword>
<organism evidence="7 8">
    <name type="scientific">Emiliania huxleyi (strain CCMP1516)</name>
    <dbReference type="NCBI Taxonomy" id="280463"/>
    <lineage>
        <taxon>Eukaryota</taxon>
        <taxon>Haptista</taxon>
        <taxon>Haptophyta</taxon>
        <taxon>Prymnesiophyceae</taxon>
        <taxon>Isochrysidales</taxon>
        <taxon>Noelaerhabdaceae</taxon>
        <taxon>Emiliania</taxon>
    </lineage>
</organism>
<evidence type="ECO:0000313" key="8">
    <source>
        <dbReference type="Proteomes" id="UP000013827"/>
    </source>
</evidence>
<keyword evidence="6" id="KW-0732">Signal</keyword>
<dbReference type="InterPro" id="IPR007014">
    <property type="entry name" value="FUN14"/>
</dbReference>
<reference evidence="8" key="1">
    <citation type="journal article" date="2013" name="Nature">
        <title>Pan genome of the phytoplankton Emiliania underpins its global distribution.</title>
        <authorList>
            <person name="Read B.A."/>
            <person name="Kegel J."/>
            <person name="Klute M.J."/>
            <person name="Kuo A."/>
            <person name="Lefebvre S.C."/>
            <person name="Maumus F."/>
            <person name="Mayer C."/>
            <person name="Miller J."/>
            <person name="Monier A."/>
            <person name="Salamov A."/>
            <person name="Young J."/>
            <person name="Aguilar M."/>
            <person name="Claverie J.M."/>
            <person name="Frickenhaus S."/>
            <person name="Gonzalez K."/>
            <person name="Herman E.K."/>
            <person name="Lin Y.C."/>
            <person name="Napier J."/>
            <person name="Ogata H."/>
            <person name="Sarno A.F."/>
            <person name="Shmutz J."/>
            <person name="Schroeder D."/>
            <person name="de Vargas C."/>
            <person name="Verret F."/>
            <person name="von Dassow P."/>
            <person name="Valentin K."/>
            <person name="Van de Peer Y."/>
            <person name="Wheeler G."/>
            <person name="Dacks J.B."/>
            <person name="Delwiche C.F."/>
            <person name="Dyhrman S.T."/>
            <person name="Glockner G."/>
            <person name="John U."/>
            <person name="Richards T."/>
            <person name="Worden A.Z."/>
            <person name="Zhang X."/>
            <person name="Grigoriev I.V."/>
            <person name="Allen A.E."/>
            <person name="Bidle K."/>
            <person name="Borodovsky M."/>
            <person name="Bowler C."/>
            <person name="Brownlee C."/>
            <person name="Cock J.M."/>
            <person name="Elias M."/>
            <person name="Gladyshev V.N."/>
            <person name="Groth M."/>
            <person name="Guda C."/>
            <person name="Hadaegh A."/>
            <person name="Iglesias-Rodriguez M.D."/>
            <person name="Jenkins J."/>
            <person name="Jones B.M."/>
            <person name="Lawson T."/>
            <person name="Leese F."/>
            <person name="Lindquist E."/>
            <person name="Lobanov A."/>
            <person name="Lomsadze A."/>
            <person name="Malik S.B."/>
            <person name="Marsh M.E."/>
            <person name="Mackinder L."/>
            <person name="Mock T."/>
            <person name="Mueller-Roeber B."/>
            <person name="Pagarete A."/>
            <person name="Parker M."/>
            <person name="Probert I."/>
            <person name="Quesneville H."/>
            <person name="Raines C."/>
            <person name="Rensing S.A."/>
            <person name="Riano-Pachon D.M."/>
            <person name="Richier S."/>
            <person name="Rokitta S."/>
            <person name="Shiraiwa Y."/>
            <person name="Soanes D.M."/>
            <person name="van der Giezen M."/>
            <person name="Wahlund T.M."/>
            <person name="Williams B."/>
            <person name="Wilson W."/>
            <person name="Wolfe G."/>
            <person name="Wurch L.L."/>
        </authorList>
    </citation>
    <scope>NUCLEOTIDE SEQUENCE</scope>
</reference>
<evidence type="ECO:0000256" key="3">
    <source>
        <dbReference type="ARBA" id="ARBA00022692"/>
    </source>
</evidence>
<keyword evidence="4" id="KW-1133">Transmembrane helix</keyword>
<dbReference type="GeneID" id="17253281"/>
<evidence type="ECO:0000256" key="6">
    <source>
        <dbReference type="SAM" id="SignalP"/>
    </source>
</evidence>
<dbReference type="PaxDb" id="2903-EOD07221"/>
<keyword evidence="3" id="KW-0812">Transmembrane</keyword>
<dbReference type="Pfam" id="PF04930">
    <property type="entry name" value="FUN14"/>
    <property type="match status" value="1"/>
</dbReference>
<evidence type="ECO:0000256" key="1">
    <source>
        <dbReference type="ARBA" id="ARBA00004370"/>
    </source>
</evidence>
<dbReference type="KEGG" id="ehx:EMIHUDRAFT_461882"/>
<comment type="subcellular location">
    <subcellularLocation>
        <location evidence="1">Membrane</location>
    </subcellularLocation>
</comment>
<comment type="similarity">
    <text evidence="2">Belongs to the FUN14 family.</text>
</comment>
<dbReference type="Proteomes" id="UP000013827">
    <property type="component" value="Unassembled WGS sequence"/>
</dbReference>
<evidence type="ECO:0000256" key="5">
    <source>
        <dbReference type="ARBA" id="ARBA00023136"/>
    </source>
</evidence>
<feature type="signal peptide" evidence="6">
    <location>
        <begin position="1"/>
        <end position="18"/>
    </location>
</feature>
<dbReference type="AlphaFoldDB" id="A0A0D3I7I6"/>
<reference evidence="7" key="2">
    <citation type="submission" date="2024-10" db="UniProtKB">
        <authorList>
            <consortium name="EnsemblProtists"/>
        </authorList>
    </citation>
    <scope>IDENTIFICATION</scope>
</reference>
<evidence type="ECO:0000313" key="7">
    <source>
        <dbReference type="EnsemblProtists" id="EOD07221"/>
    </source>
</evidence>
<dbReference type="RefSeq" id="XP_005759650.1">
    <property type="nucleotide sequence ID" value="XM_005759593.1"/>
</dbReference>
<sequence length="188" mass="20092">MRLLRVLLLCGCLLASEAEETAVERKAEKLLQRALQITKGRGGEAAVGFGCGFAAGFACKQVQAMATKAVFAAGILTAGAYYKGYLKDEQLDHFKSKVEGAVEDATAMLPRFLKLADIDGDDKITAADGKMALSKARHCTFSRHTRLAAPHSKWRHAPHQYRVAPFAQKHAGFSGGLAGGLLAGYQIG</sequence>
<feature type="chain" id="PRO_5044270229" description="EF-hand domain-containing protein" evidence="6">
    <location>
        <begin position="19"/>
        <end position="188"/>
    </location>
</feature>
<dbReference type="GO" id="GO:0016020">
    <property type="term" value="C:membrane"/>
    <property type="evidence" value="ECO:0007669"/>
    <property type="project" value="UniProtKB-SubCell"/>
</dbReference>
<keyword evidence="5" id="KW-0472">Membrane</keyword>
<proteinExistence type="inferred from homology"/>
<evidence type="ECO:0000256" key="2">
    <source>
        <dbReference type="ARBA" id="ARBA00009160"/>
    </source>
</evidence>
<dbReference type="EnsemblProtists" id="EOD07221">
    <property type="protein sequence ID" value="EOD07221"/>
    <property type="gene ID" value="EMIHUDRAFT_461882"/>
</dbReference>
<accession>A0A0D3I7I6</accession>
<name>A0A0D3I7I6_EMIH1</name>